<dbReference type="NCBIfam" id="TIGR02946">
    <property type="entry name" value="acyl_WS_DGAT"/>
    <property type="match status" value="1"/>
</dbReference>
<keyword evidence="6 14" id="KW-0808">Transferase</keyword>
<dbReference type="Pfam" id="PF06974">
    <property type="entry name" value="WS_DGAT_C"/>
    <property type="match status" value="1"/>
</dbReference>
<comment type="similarity">
    <text evidence="3">Belongs to the long-chain O-acyltransferase family.</text>
</comment>
<dbReference type="Proteomes" id="UP000305674">
    <property type="component" value="Unassembled WGS sequence"/>
</dbReference>
<comment type="caution">
    <text evidence="14">The sequence shown here is derived from an EMBL/GenBank/DDBJ whole genome shotgun (WGS) entry which is preliminary data.</text>
</comment>
<evidence type="ECO:0000256" key="8">
    <source>
        <dbReference type="ARBA" id="ARBA00023098"/>
    </source>
</evidence>
<dbReference type="Gene3D" id="3.30.559.30">
    <property type="entry name" value="Nonribosomal peptide synthetase, condensation domain"/>
    <property type="match status" value="1"/>
</dbReference>
<dbReference type="PANTHER" id="PTHR31650:SF1">
    <property type="entry name" value="WAX ESTER SYNTHASE_DIACYLGLYCEROL ACYLTRANSFERASE 4-RELATED"/>
    <property type="match status" value="1"/>
</dbReference>
<dbReference type="Pfam" id="PF03007">
    <property type="entry name" value="WS_DGAT_cat"/>
    <property type="match status" value="1"/>
</dbReference>
<evidence type="ECO:0000259" key="13">
    <source>
        <dbReference type="Pfam" id="PF06974"/>
    </source>
</evidence>
<dbReference type="GO" id="GO:0019432">
    <property type="term" value="P:triglyceride biosynthetic process"/>
    <property type="evidence" value="ECO:0007669"/>
    <property type="project" value="UniProtKB-UniPathway"/>
</dbReference>
<comment type="pathway">
    <text evidence="1">Glycerolipid metabolism; triacylglycerol biosynthesis.</text>
</comment>
<evidence type="ECO:0000256" key="11">
    <source>
        <dbReference type="SAM" id="MobiDB-lite"/>
    </source>
</evidence>
<evidence type="ECO:0000256" key="9">
    <source>
        <dbReference type="ARBA" id="ARBA00023315"/>
    </source>
</evidence>
<dbReference type="GO" id="GO:0071731">
    <property type="term" value="P:response to nitric oxide"/>
    <property type="evidence" value="ECO:0007669"/>
    <property type="project" value="TreeGrafter"/>
</dbReference>
<dbReference type="GO" id="GO:0001666">
    <property type="term" value="P:response to hypoxia"/>
    <property type="evidence" value="ECO:0007669"/>
    <property type="project" value="TreeGrafter"/>
</dbReference>
<feature type="domain" description="O-acyltransferase WSD1-like N-terminal" evidence="12">
    <location>
        <begin position="4"/>
        <end position="266"/>
    </location>
</feature>
<reference evidence="14 15" key="1">
    <citation type="submission" date="2019-04" db="EMBL/GenBank/DDBJ databases">
        <authorList>
            <person name="Hwang J.C."/>
        </authorList>
    </citation>
    <scope>NUCLEOTIDE SEQUENCE [LARGE SCALE GENOMIC DNA]</scope>
    <source>
        <strain evidence="14 15">IMCC35001</strain>
    </source>
</reference>
<dbReference type="RefSeq" id="WP_136854306.1">
    <property type="nucleotide sequence ID" value="NZ_SWCI01000014.1"/>
</dbReference>
<evidence type="ECO:0000256" key="1">
    <source>
        <dbReference type="ARBA" id="ARBA00004771"/>
    </source>
</evidence>
<evidence type="ECO:0000256" key="3">
    <source>
        <dbReference type="ARBA" id="ARBA00009587"/>
    </source>
</evidence>
<dbReference type="InterPro" id="IPR009721">
    <property type="entry name" value="O-acyltransferase_WSD1_C"/>
</dbReference>
<evidence type="ECO:0000256" key="5">
    <source>
        <dbReference type="ARBA" id="ARBA00022516"/>
    </source>
</evidence>
<evidence type="ECO:0000313" key="15">
    <source>
        <dbReference type="Proteomes" id="UP000305674"/>
    </source>
</evidence>
<evidence type="ECO:0000259" key="12">
    <source>
        <dbReference type="Pfam" id="PF03007"/>
    </source>
</evidence>
<dbReference type="GO" id="GO:0006071">
    <property type="term" value="P:glycerol metabolic process"/>
    <property type="evidence" value="ECO:0007669"/>
    <property type="project" value="UniProtKB-KW"/>
</dbReference>
<dbReference type="Gene3D" id="3.30.559.10">
    <property type="entry name" value="Chloramphenicol acetyltransferase-like domain"/>
    <property type="match status" value="1"/>
</dbReference>
<dbReference type="SUPFAM" id="SSF52777">
    <property type="entry name" value="CoA-dependent acyltransferases"/>
    <property type="match status" value="1"/>
</dbReference>
<accession>A0A4U1B9C4</accession>
<dbReference type="GO" id="GO:0051701">
    <property type="term" value="P:biological process involved in interaction with host"/>
    <property type="evidence" value="ECO:0007669"/>
    <property type="project" value="TreeGrafter"/>
</dbReference>
<evidence type="ECO:0000256" key="7">
    <source>
        <dbReference type="ARBA" id="ARBA00022798"/>
    </source>
</evidence>
<dbReference type="UniPathway" id="UPA00282"/>
<sequence length="493" mass="54699">MSKMNLMDSLFFLVESNQTPMHVTPMMVIRPDDQHKPDFALRLYQTLLGKQPVESPFNWRPRLSLTGNPRWEAVPVELDYHVRLSAVPAPGRRAQLNELLCRLQSQPLDRSRPLWELYIIDGMSDGTVVLFMKLHHALFDGVGLNRYAKAMLTRTPDHHDWTPIWQHPAPDRKSMAAPGFVKSAVAALSGAAGQSKLLPEAMRLGARLCGRALGVRHGVTRVPFTAPRSLFNRTPASGRSFASLTVPLKRIKEIGARAGASFNDVILTACDMALNRYLEERRITLDKPLVVMMPMSVRESGQLNANNQFVFGLVELSRGQLMPLQRLNRIRRAAMTTKNEIRHFSAELYQKYGVAIQALSLLAGRVGLERKVPASSNLVISTVPGPQEPRYIMGARVLEVSPMSALPPGQSLNITSYSFDGKVCLGFLGCRKVLPDIGMLATYLERALDELELAVLTQPMSLFDLYRPDLNGAVPGPKTQSPAAIEPVRNRAG</sequence>
<keyword evidence="15" id="KW-1185">Reference proteome</keyword>
<gene>
    <name evidence="14" type="ORF">FCL40_15995</name>
</gene>
<dbReference type="InterPro" id="IPR004255">
    <property type="entry name" value="O-acyltransferase_WSD1_N"/>
</dbReference>
<evidence type="ECO:0000313" key="14">
    <source>
        <dbReference type="EMBL" id="TKB47350.1"/>
    </source>
</evidence>
<dbReference type="GO" id="GO:0005886">
    <property type="term" value="C:plasma membrane"/>
    <property type="evidence" value="ECO:0007669"/>
    <property type="project" value="TreeGrafter"/>
</dbReference>
<dbReference type="OrthoDB" id="9810950at2"/>
<dbReference type="PANTHER" id="PTHR31650">
    <property type="entry name" value="O-ACYLTRANSFERASE (WSD1-LIKE) FAMILY PROTEIN"/>
    <property type="match status" value="1"/>
</dbReference>
<comment type="pathway">
    <text evidence="2">Lipid metabolism.</text>
</comment>
<dbReference type="GO" id="GO:0004144">
    <property type="term" value="F:diacylglycerol O-acyltransferase activity"/>
    <property type="evidence" value="ECO:0007669"/>
    <property type="project" value="UniProtKB-EC"/>
</dbReference>
<dbReference type="InterPro" id="IPR045034">
    <property type="entry name" value="O-acyltransferase_WSD1-like"/>
</dbReference>
<dbReference type="InterPro" id="IPR014292">
    <property type="entry name" value="Acyl_transf_WS/DGAT"/>
</dbReference>
<name>A0A4U1B9C4_9GAMM</name>
<dbReference type="AlphaFoldDB" id="A0A4U1B9C4"/>
<proteinExistence type="inferred from homology"/>
<keyword evidence="9 14" id="KW-0012">Acyltransferase</keyword>
<evidence type="ECO:0000256" key="4">
    <source>
        <dbReference type="ARBA" id="ARBA00013244"/>
    </source>
</evidence>
<feature type="domain" description="O-acyltransferase WSD1 C-terminal" evidence="13">
    <location>
        <begin position="307"/>
        <end position="451"/>
    </location>
</feature>
<evidence type="ECO:0000256" key="2">
    <source>
        <dbReference type="ARBA" id="ARBA00005189"/>
    </source>
</evidence>
<keyword evidence="7" id="KW-0319">Glycerol metabolism</keyword>
<keyword evidence="5" id="KW-0444">Lipid biosynthesis</keyword>
<comment type="catalytic activity">
    <reaction evidence="10">
        <text>an acyl-CoA + a 1,2-diacyl-sn-glycerol = a triacyl-sn-glycerol + CoA</text>
        <dbReference type="Rhea" id="RHEA:10868"/>
        <dbReference type="ChEBI" id="CHEBI:17815"/>
        <dbReference type="ChEBI" id="CHEBI:57287"/>
        <dbReference type="ChEBI" id="CHEBI:58342"/>
        <dbReference type="ChEBI" id="CHEBI:64615"/>
        <dbReference type="EC" id="2.3.1.20"/>
    </reaction>
</comment>
<dbReference type="InterPro" id="IPR023213">
    <property type="entry name" value="CAT-like_dom_sf"/>
</dbReference>
<organism evidence="14 15">
    <name type="scientific">Ferrimonas sediminicola</name>
    <dbReference type="NCBI Taxonomy" id="2569538"/>
    <lineage>
        <taxon>Bacteria</taxon>
        <taxon>Pseudomonadati</taxon>
        <taxon>Pseudomonadota</taxon>
        <taxon>Gammaproteobacteria</taxon>
        <taxon>Alteromonadales</taxon>
        <taxon>Ferrimonadaceae</taxon>
        <taxon>Ferrimonas</taxon>
    </lineage>
</organism>
<dbReference type="EMBL" id="SWCI01000014">
    <property type="protein sequence ID" value="TKB47350.1"/>
    <property type="molecule type" value="Genomic_DNA"/>
</dbReference>
<dbReference type="EC" id="2.3.1.20" evidence="4"/>
<evidence type="ECO:0000256" key="10">
    <source>
        <dbReference type="ARBA" id="ARBA00048109"/>
    </source>
</evidence>
<protein>
    <recommendedName>
        <fullName evidence="4">diacylglycerol O-acyltransferase</fullName>
        <ecNumber evidence="4">2.3.1.20</ecNumber>
    </recommendedName>
</protein>
<evidence type="ECO:0000256" key="6">
    <source>
        <dbReference type="ARBA" id="ARBA00022679"/>
    </source>
</evidence>
<keyword evidence="8" id="KW-0443">Lipid metabolism</keyword>
<feature type="region of interest" description="Disordered" evidence="11">
    <location>
        <begin position="473"/>
        <end position="493"/>
    </location>
</feature>